<proteinExistence type="predicted"/>
<keyword evidence="2" id="KW-1185">Reference proteome</keyword>
<dbReference type="KEGG" id="tlt:OCC_10825"/>
<evidence type="ECO:0000313" key="2">
    <source>
        <dbReference type="Proteomes" id="UP000015502"/>
    </source>
</evidence>
<dbReference type="HOGENOM" id="CLU_803208_0_0_2"/>
<dbReference type="InterPro" id="IPR032329">
    <property type="entry name" value="DUF4855"/>
</dbReference>
<reference evidence="1 2" key="1">
    <citation type="journal article" date="2012" name="J. Bacteriol.">
        <title>Genome sequence of the model hyperthermophilic archaeon Thermococcus litoralis NS-C.</title>
        <authorList>
            <person name="Gardner A.F."/>
            <person name="Kumar S."/>
            <person name="Perler F.B."/>
        </authorList>
    </citation>
    <scope>NUCLEOTIDE SEQUENCE [LARGE SCALE GENOMIC DNA]</scope>
    <source>
        <strain evidence="2">ATCC 51850 / DSM 5473 / JCM 8560 / NS-C</strain>
    </source>
</reference>
<dbReference type="Pfam" id="PF16147">
    <property type="entry name" value="DUF4855"/>
    <property type="match status" value="1"/>
</dbReference>
<protein>
    <recommendedName>
        <fullName evidence="3">DUF4855 domain-containing protein</fullName>
    </recommendedName>
</protein>
<evidence type="ECO:0000313" key="1">
    <source>
        <dbReference type="EMBL" id="EHR77591.1"/>
    </source>
</evidence>
<dbReference type="OrthoDB" id="100166at2157"/>
<dbReference type="STRING" id="523849.OCC_10825"/>
<dbReference type="AlphaFoldDB" id="H3ZR15"/>
<dbReference type="RefSeq" id="WP_004069935.1">
    <property type="nucleotide sequence ID" value="NC_022084.1"/>
</dbReference>
<dbReference type="Proteomes" id="UP000015502">
    <property type="component" value="Chromosome"/>
</dbReference>
<sequence length="330" mass="38071">MANFGLWWVKWNGGEYESRMIKGRDENWQGIPATIDNFKELGFNYAVVLDGEGKGTPQQGYSYNDGYYDGNKFGSWLNRHFEGAIDYFASIPILNNTNISSKGVRGVSYWKGWIDGVLDSTGGNLKGFYWSLEDAWQVSDGTVYEEDIEEISAYVRNLNKKLIWIPSACTLVLEKTNIFSLAGLFDYVFVQPNYYQRGAIARGANDYIPYTYEVFKEWLTKLENLKNENDAFNIYIEMEADQSLLFYYIDHTHLEENFRISLLEYCAPTFSPECLSQYTTEAKTIAYHYTKAQKDVLGGLYPNRAYYLSIDLNVISEMNGFTRRLGDNYV</sequence>
<organism evidence="1 2">
    <name type="scientific">Thermococcus litoralis (strain ATCC 51850 / DSM 5473 / JCM 8560 / NS-C)</name>
    <dbReference type="NCBI Taxonomy" id="523849"/>
    <lineage>
        <taxon>Archaea</taxon>
        <taxon>Methanobacteriati</taxon>
        <taxon>Methanobacteriota</taxon>
        <taxon>Thermococci</taxon>
        <taxon>Thermococcales</taxon>
        <taxon>Thermococcaceae</taxon>
        <taxon>Thermococcus</taxon>
    </lineage>
</organism>
<evidence type="ECO:0008006" key="3">
    <source>
        <dbReference type="Google" id="ProtNLM"/>
    </source>
</evidence>
<dbReference type="GeneID" id="16549427"/>
<gene>
    <name evidence="1" type="ORF">OCC_10825</name>
</gene>
<accession>H3ZR15</accession>
<dbReference type="EMBL" id="CP006670">
    <property type="protein sequence ID" value="EHR77591.1"/>
    <property type="molecule type" value="Genomic_DNA"/>
</dbReference>
<dbReference type="PaxDb" id="523849-OCC_10825"/>
<name>H3ZR15_THELN</name>